<evidence type="ECO:0000256" key="7">
    <source>
        <dbReference type="ARBA" id="ARBA00023136"/>
    </source>
</evidence>
<dbReference type="GO" id="GO:0009103">
    <property type="term" value="P:lipopolysaccharide biosynthetic process"/>
    <property type="evidence" value="ECO:0007669"/>
    <property type="project" value="UniProtKB-ARBA"/>
</dbReference>
<dbReference type="RefSeq" id="WP_014797757.1">
    <property type="nucleotide sequence ID" value="NC_018018.1"/>
</dbReference>
<keyword evidence="7 8" id="KW-0472">Membrane</keyword>
<sequence length="511" mass="58951">MSIKNWFLLSFFALLKLQTPFLLNKAYSFHKDELLYLALGRHLDFGFLEVPPVIALFASFIQNTFGESLWAVHLMAGLAGTALVILTGMIANQMGGKTFAILFAGFIVIFSPAFLRVHTLFQPVGWDILGWTWLIYFWVRHIKTQKGRYLVGMGIIAGIFLLNKYSIIFCIVAILIATLASKERQWLLNKKLWLSFGITFLIILPNFIWQAFHNYPIFHHIEKLNVTQLKNINPLDFIIDQFVMHLPITWVWLLGFTGLLKSKTLKPFKIIALFFVVVILMLLFLHNESYYTLGAFPVMLAAGSVAIERLTKNRTFLRVPAVVIPIMLILPLLPFSIPVLSPEKLTEYAATFTKQTGEEVFNRWKDGKIHAIPQDFANMIGWKEIATLTAKAYYEIPIQERKNTVIFAQNYGQAGAIDFYGKEFNLPPCISFSNNYLLWSPEKITQKRVIYINNDLNENIKQNFKKQTLIGQTTDKYAKEKGTQVWLLENPTKKFEEWYEQTRKESMSFLK</sequence>
<dbReference type="GO" id="GO:0005886">
    <property type="term" value="C:plasma membrane"/>
    <property type="evidence" value="ECO:0007669"/>
    <property type="project" value="UniProtKB-SubCell"/>
</dbReference>
<keyword evidence="2" id="KW-1003">Cell membrane</keyword>
<dbReference type="HOGENOM" id="CLU_037625_0_0_10"/>
<keyword evidence="6 8" id="KW-1133">Transmembrane helix</keyword>
<dbReference type="AlphaFoldDB" id="I4AK21"/>
<evidence type="ECO:0000313" key="10">
    <source>
        <dbReference type="EMBL" id="AFM04306.1"/>
    </source>
</evidence>
<evidence type="ECO:0000256" key="4">
    <source>
        <dbReference type="ARBA" id="ARBA00022679"/>
    </source>
</evidence>
<name>I4AK21_BERLS</name>
<feature type="transmembrane region" description="Helical" evidence="8">
    <location>
        <begin position="151"/>
        <end position="180"/>
    </location>
</feature>
<evidence type="ECO:0000256" key="1">
    <source>
        <dbReference type="ARBA" id="ARBA00004651"/>
    </source>
</evidence>
<organism evidence="10 11">
    <name type="scientific">Bernardetia litoralis (strain ATCC 23117 / DSM 6794 / NBRC 15988 / NCIMB 1366 / Fx l1 / Sio-4)</name>
    <name type="common">Flexibacter litoralis</name>
    <dbReference type="NCBI Taxonomy" id="880071"/>
    <lineage>
        <taxon>Bacteria</taxon>
        <taxon>Pseudomonadati</taxon>
        <taxon>Bacteroidota</taxon>
        <taxon>Cytophagia</taxon>
        <taxon>Cytophagales</taxon>
        <taxon>Bernardetiaceae</taxon>
        <taxon>Bernardetia</taxon>
    </lineage>
</organism>
<feature type="transmembrane region" description="Helical" evidence="8">
    <location>
        <begin position="242"/>
        <end position="260"/>
    </location>
</feature>
<dbReference type="GO" id="GO:0016763">
    <property type="term" value="F:pentosyltransferase activity"/>
    <property type="evidence" value="ECO:0007669"/>
    <property type="project" value="TreeGrafter"/>
</dbReference>
<feature type="transmembrane region" description="Helical" evidence="8">
    <location>
        <begin position="267"/>
        <end position="284"/>
    </location>
</feature>
<accession>I4AK21</accession>
<feature type="transmembrane region" description="Helical" evidence="8">
    <location>
        <begin position="319"/>
        <end position="337"/>
    </location>
</feature>
<dbReference type="PANTHER" id="PTHR33908:SF11">
    <property type="entry name" value="MEMBRANE PROTEIN"/>
    <property type="match status" value="1"/>
</dbReference>
<dbReference type="EMBL" id="CP003345">
    <property type="protein sequence ID" value="AFM04306.1"/>
    <property type="molecule type" value="Genomic_DNA"/>
</dbReference>
<dbReference type="eggNOG" id="COG1807">
    <property type="taxonomic scope" value="Bacteria"/>
</dbReference>
<keyword evidence="11" id="KW-1185">Reference proteome</keyword>
<dbReference type="InterPro" id="IPR050297">
    <property type="entry name" value="LipidA_mod_glycosyltrf_83"/>
</dbReference>
<evidence type="ECO:0000313" key="11">
    <source>
        <dbReference type="Proteomes" id="UP000006054"/>
    </source>
</evidence>
<keyword evidence="5 8" id="KW-0812">Transmembrane</keyword>
<feature type="domain" description="Glycosyltransferase RgtA/B/C/D-like" evidence="9">
    <location>
        <begin position="50"/>
        <end position="209"/>
    </location>
</feature>
<evidence type="ECO:0000256" key="3">
    <source>
        <dbReference type="ARBA" id="ARBA00022676"/>
    </source>
</evidence>
<feature type="transmembrane region" description="Helical" evidence="8">
    <location>
        <begin position="97"/>
        <end position="115"/>
    </location>
</feature>
<keyword evidence="4" id="KW-0808">Transferase</keyword>
<proteinExistence type="predicted"/>
<evidence type="ECO:0000256" key="8">
    <source>
        <dbReference type="SAM" id="Phobius"/>
    </source>
</evidence>
<dbReference type="STRING" id="880071.Fleli_1916"/>
<feature type="transmembrane region" description="Helical" evidence="8">
    <location>
        <begin position="70"/>
        <end position="91"/>
    </location>
</feature>
<reference evidence="11" key="1">
    <citation type="submission" date="2012-06" db="EMBL/GenBank/DDBJ databases">
        <title>The complete genome of Flexibacter litoralis DSM 6794.</title>
        <authorList>
            <person name="Lucas S."/>
            <person name="Copeland A."/>
            <person name="Lapidus A."/>
            <person name="Glavina del Rio T."/>
            <person name="Dalin E."/>
            <person name="Tice H."/>
            <person name="Bruce D."/>
            <person name="Goodwin L."/>
            <person name="Pitluck S."/>
            <person name="Peters L."/>
            <person name="Ovchinnikova G."/>
            <person name="Lu M."/>
            <person name="Kyrpides N."/>
            <person name="Mavromatis K."/>
            <person name="Ivanova N."/>
            <person name="Brettin T."/>
            <person name="Detter J.C."/>
            <person name="Han C."/>
            <person name="Larimer F."/>
            <person name="Land M."/>
            <person name="Hauser L."/>
            <person name="Markowitz V."/>
            <person name="Cheng J.-F."/>
            <person name="Hugenholtz P."/>
            <person name="Woyke T."/>
            <person name="Wu D."/>
            <person name="Spring S."/>
            <person name="Lang E."/>
            <person name="Kopitz M."/>
            <person name="Brambilla E."/>
            <person name="Klenk H.-P."/>
            <person name="Eisen J.A."/>
        </authorList>
    </citation>
    <scope>NUCLEOTIDE SEQUENCE [LARGE SCALE GENOMIC DNA]</scope>
    <source>
        <strain evidence="11">ATCC 23117 / DSM 6794 / NBRC 15988 / NCIMB 1366 / Sio-4</strain>
    </source>
</reference>
<dbReference type="PANTHER" id="PTHR33908">
    <property type="entry name" value="MANNOSYLTRANSFERASE YKCB-RELATED"/>
    <property type="match status" value="1"/>
</dbReference>
<comment type="subcellular location">
    <subcellularLocation>
        <location evidence="1">Cell membrane</location>
        <topology evidence="1">Multi-pass membrane protein</topology>
    </subcellularLocation>
</comment>
<protein>
    <recommendedName>
        <fullName evidence="9">Glycosyltransferase RgtA/B/C/D-like domain-containing protein</fullName>
    </recommendedName>
</protein>
<feature type="transmembrane region" description="Helical" evidence="8">
    <location>
        <begin position="290"/>
        <end position="307"/>
    </location>
</feature>
<gene>
    <name evidence="10" type="ordered locus">Fleli_1916</name>
</gene>
<dbReference type="KEGG" id="fli:Fleli_1916"/>
<evidence type="ECO:0000256" key="5">
    <source>
        <dbReference type="ARBA" id="ARBA00022692"/>
    </source>
</evidence>
<evidence type="ECO:0000256" key="6">
    <source>
        <dbReference type="ARBA" id="ARBA00022989"/>
    </source>
</evidence>
<keyword evidence="3" id="KW-0328">Glycosyltransferase</keyword>
<dbReference type="InterPro" id="IPR038731">
    <property type="entry name" value="RgtA/B/C-like"/>
</dbReference>
<dbReference type="Proteomes" id="UP000006054">
    <property type="component" value="Chromosome"/>
</dbReference>
<evidence type="ECO:0000259" key="9">
    <source>
        <dbReference type="Pfam" id="PF13231"/>
    </source>
</evidence>
<evidence type="ECO:0000256" key="2">
    <source>
        <dbReference type="ARBA" id="ARBA00022475"/>
    </source>
</evidence>
<dbReference type="Pfam" id="PF13231">
    <property type="entry name" value="PMT_2"/>
    <property type="match status" value="1"/>
</dbReference>
<feature type="transmembrane region" description="Helical" evidence="8">
    <location>
        <begin position="192"/>
        <end position="212"/>
    </location>
</feature>
<dbReference type="OrthoDB" id="9813729at2"/>